<dbReference type="Proteomes" id="UP000758155">
    <property type="component" value="Unassembled WGS sequence"/>
</dbReference>
<keyword evidence="3" id="KW-1185">Reference proteome</keyword>
<dbReference type="AlphaFoldDB" id="A0A9P5C2Z7"/>
<reference evidence="2" key="1">
    <citation type="submission" date="2019-04" db="EMBL/GenBank/DDBJ databases">
        <title>Sequencing of skin fungus with MAO and IRED activity.</title>
        <authorList>
            <person name="Marsaioli A.J."/>
            <person name="Bonatto J.M.C."/>
            <person name="Reis Junior O."/>
        </authorList>
    </citation>
    <scope>NUCLEOTIDE SEQUENCE</scope>
    <source>
        <strain evidence="2">28M1</strain>
    </source>
</reference>
<name>A0A9P5C2Z7_9PLEO</name>
<feature type="compositionally biased region" description="Low complexity" evidence="1">
    <location>
        <begin position="132"/>
        <end position="144"/>
    </location>
</feature>
<accession>A0A9P5C2Z7</accession>
<gene>
    <name evidence="2" type="ORF">E8E12_006178</name>
</gene>
<protein>
    <submittedName>
        <fullName evidence="2">Uncharacterized protein</fullName>
    </submittedName>
</protein>
<organism evidence="2 3">
    <name type="scientific">Didymella heteroderae</name>
    <dbReference type="NCBI Taxonomy" id="1769908"/>
    <lineage>
        <taxon>Eukaryota</taxon>
        <taxon>Fungi</taxon>
        <taxon>Dikarya</taxon>
        <taxon>Ascomycota</taxon>
        <taxon>Pezizomycotina</taxon>
        <taxon>Dothideomycetes</taxon>
        <taxon>Pleosporomycetidae</taxon>
        <taxon>Pleosporales</taxon>
        <taxon>Pleosporineae</taxon>
        <taxon>Didymellaceae</taxon>
        <taxon>Didymella</taxon>
    </lineage>
</organism>
<feature type="region of interest" description="Disordered" evidence="1">
    <location>
        <begin position="1"/>
        <end position="78"/>
    </location>
</feature>
<evidence type="ECO:0000256" key="1">
    <source>
        <dbReference type="SAM" id="MobiDB-lite"/>
    </source>
</evidence>
<dbReference type="EMBL" id="SWKV01000015">
    <property type="protein sequence ID" value="KAF3042666.1"/>
    <property type="molecule type" value="Genomic_DNA"/>
</dbReference>
<evidence type="ECO:0000313" key="3">
    <source>
        <dbReference type="Proteomes" id="UP000758155"/>
    </source>
</evidence>
<sequence>MRPYEHAASHEGPATESGPPLPFPPRVVDEAALTARNQSTNLGKGKGRASVTNDFSVEAAPSGSDASTTKGKLAAKGDSTKIHREKGKAVAFSESYVAGSASGSIASKVQEDNATSVDHRGTGPGSPPFYASDSGCVSTTSGVSGEKDEGETGVDTLEDSTSA</sequence>
<evidence type="ECO:0000313" key="2">
    <source>
        <dbReference type="EMBL" id="KAF3042666.1"/>
    </source>
</evidence>
<feature type="region of interest" description="Disordered" evidence="1">
    <location>
        <begin position="109"/>
        <end position="163"/>
    </location>
</feature>
<proteinExistence type="predicted"/>
<dbReference type="OrthoDB" id="10574598at2759"/>
<comment type="caution">
    <text evidence="2">The sequence shown here is derived from an EMBL/GenBank/DDBJ whole genome shotgun (WGS) entry which is preliminary data.</text>
</comment>
<feature type="compositionally biased region" description="Acidic residues" evidence="1">
    <location>
        <begin position="148"/>
        <end position="163"/>
    </location>
</feature>